<protein>
    <submittedName>
        <fullName evidence="1">Replication initiation protein</fullName>
    </submittedName>
</protein>
<comment type="caution">
    <text evidence="1">The sequence shown here is derived from an EMBL/GenBank/DDBJ whole genome shotgun (WGS) entry which is preliminary data.</text>
</comment>
<name>A0ABD5DWT5_ACIBA</name>
<reference evidence="1" key="1">
    <citation type="submission" date="2019-07" db="EMBL/GenBank/DDBJ databases">
        <title>Biological characteristics of mucoid Acinetobacter baumannii from a general hospital in China.</title>
        <authorList>
            <person name="Hua X."/>
            <person name="Yu Y."/>
        </authorList>
    </citation>
    <scope>NUCLEOTIDE SEQUENCE</scope>
    <source>
        <strain evidence="1">N8</strain>
    </source>
</reference>
<proteinExistence type="predicted"/>
<feature type="non-terminal residue" evidence="1">
    <location>
        <position position="1"/>
    </location>
</feature>
<dbReference type="EMBL" id="VMAF01001506">
    <property type="protein sequence ID" value="MDR8434513.1"/>
    <property type="molecule type" value="Genomic_DNA"/>
</dbReference>
<sequence length="62" mass="7302">ASKRARRLKKLPADQQIHEMAEYLRKRLPPDEAYFCSDDHLKRLAIRELRQLELTLAAPPPH</sequence>
<evidence type="ECO:0000313" key="1">
    <source>
        <dbReference type="EMBL" id="MDR8434513.1"/>
    </source>
</evidence>
<gene>
    <name evidence="1" type="ORF">FPK63_26120</name>
</gene>
<accession>A0ABD5DWT5</accession>
<dbReference type="AlphaFoldDB" id="A0ABD5DWT5"/>
<organism evidence="1">
    <name type="scientific">Acinetobacter baumannii</name>
    <dbReference type="NCBI Taxonomy" id="470"/>
    <lineage>
        <taxon>Bacteria</taxon>
        <taxon>Pseudomonadati</taxon>
        <taxon>Pseudomonadota</taxon>
        <taxon>Gammaproteobacteria</taxon>
        <taxon>Moraxellales</taxon>
        <taxon>Moraxellaceae</taxon>
        <taxon>Acinetobacter</taxon>
        <taxon>Acinetobacter calcoaceticus/baumannii complex</taxon>
    </lineage>
</organism>